<dbReference type="InterPro" id="IPR050063">
    <property type="entry name" value="Ribosomal_protein_uL29"/>
</dbReference>
<keyword evidence="3 5" id="KW-0687">Ribonucleoprotein</keyword>
<dbReference type="NCBIfam" id="TIGR00012">
    <property type="entry name" value="L29"/>
    <property type="match status" value="1"/>
</dbReference>
<dbReference type="GO" id="GO:0003735">
    <property type="term" value="F:structural constituent of ribosome"/>
    <property type="evidence" value="ECO:0007669"/>
    <property type="project" value="InterPro"/>
</dbReference>
<dbReference type="Proteomes" id="UP000824123">
    <property type="component" value="Unassembled WGS sequence"/>
</dbReference>
<protein>
    <recommendedName>
        <fullName evidence="4 5">Large ribosomal subunit protein uL29</fullName>
    </recommendedName>
</protein>
<evidence type="ECO:0000313" key="6">
    <source>
        <dbReference type="EMBL" id="HIU46680.1"/>
    </source>
</evidence>
<dbReference type="Gene3D" id="1.10.287.310">
    <property type="match status" value="1"/>
</dbReference>
<evidence type="ECO:0000256" key="1">
    <source>
        <dbReference type="ARBA" id="ARBA00009254"/>
    </source>
</evidence>
<comment type="similarity">
    <text evidence="1 5">Belongs to the universal ribosomal protein uL29 family.</text>
</comment>
<keyword evidence="2 5" id="KW-0689">Ribosomal protein</keyword>
<dbReference type="CDD" id="cd00427">
    <property type="entry name" value="Ribosomal_L29_HIP"/>
    <property type="match status" value="1"/>
</dbReference>
<evidence type="ECO:0000313" key="7">
    <source>
        <dbReference type="Proteomes" id="UP000824123"/>
    </source>
</evidence>
<comment type="caution">
    <text evidence="6">The sequence shown here is derived from an EMBL/GenBank/DDBJ whole genome shotgun (WGS) entry which is preliminary data.</text>
</comment>
<reference evidence="6" key="1">
    <citation type="submission" date="2020-10" db="EMBL/GenBank/DDBJ databases">
        <authorList>
            <person name="Gilroy R."/>
        </authorList>
    </citation>
    <scope>NUCLEOTIDE SEQUENCE</scope>
    <source>
        <strain evidence="6">ChiSxjej2B14-8506</strain>
    </source>
</reference>
<dbReference type="HAMAP" id="MF_00374">
    <property type="entry name" value="Ribosomal_uL29"/>
    <property type="match status" value="1"/>
</dbReference>
<dbReference type="Pfam" id="PF00831">
    <property type="entry name" value="Ribosomal_L29"/>
    <property type="match status" value="1"/>
</dbReference>
<dbReference type="AlphaFoldDB" id="A0A9D1LRM1"/>
<proteinExistence type="inferred from homology"/>
<dbReference type="InterPro" id="IPR001854">
    <property type="entry name" value="Ribosomal_uL29"/>
</dbReference>
<dbReference type="PANTHER" id="PTHR10916">
    <property type="entry name" value="60S RIBOSOMAL PROTEIN L35/50S RIBOSOMAL PROTEIN L29"/>
    <property type="match status" value="1"/>
</dbReference>
<gene>
    <name evidence="5 6" type="primary">rpmC</name>
    <name evidence="6" type="ORF">IAC59_05430</name>
</gene>
<dbReference type="InterPro" id="IPR036049">
    <property type="entry name" value="Ribosomal_uL29_sf"/>
</dbReference>
<dbReference type="SUPFAM" id="SSF46561">
    <property type="entry name" value="Ribosomal protein L29 (L29p)"/>
    <property type="match status" value="1"/>
</dbReference>
<sequence length="66" mass="7603">MKAKELMEKTTPELNEQIKELKAELFNLRFQLATGQLQNTMAITECKRNIARAKTIVRARELKAQA</sequence>
<accession>A0A9D1LRM1</accession>
<dbReference type="FunFam" id="1.10.287.310:FF:000001">
    <property type="entry name" value="50S ribosomal protein L29"/>
    <property type="match status" value="1"/>
</dbReference>
<evidence type="ECO:0000256" key="4">
    <source>
        <dbReference type="ARBA" id="ARBA00035204"/>
    </source>
</evidence>
<name>A0A9D1LRM1_9FIRM</name>
<dbReference type="PANTHER" id="PTHR10916:SF0">
    <property type="entry name" value="LARGE RIBOSOMAL SUBUNIT PROTEIN UL29C"/>
    <property type="match status" value="1"/>
</dbReference>
<evidence type="ECO:0000256" key="3">
    <source>
        <dbReference type="ARBA" id="ARBA00023274"/>
    </source>
</evidence>
<reference evidence="6" key="2">
    <citation type="journal article" date="2021" name="PeerJ">
        <title>Extensive microbial diversity within the chicken gut microbiome revealed by metagenomics and culture.</title>
        <authorList>
            <person name="Gilroy R."/>
            <person name="Ravi A."/>
            <person name="Getino M."/>
            <person name="Pursley I."/>
            <person name="Horton D.L."/>
            <person name="Alikhan N.F."/>
            <person name="Baker D."/>
            <person name="Gharbi K."/>
            <person name="Hall N."/>
            <person name="Watson M."/>
            <person name="Adriaenssens E.M."/>
            <person name="Foster-Nyarko E."/>
            <person name="Jarju S."/>
            <person name="Secka A."/>
            <person name="Antonio M."/>
            <person name="Oren A."/>
            <person name="Chaudhuri R.R."/>
            <person name="La Ragione R."/>
            <person name="Hildebrand F."/>
            <person name="Pallen M.J."/>
        </authorList>
    </citation>
    <scope>NUCLEOTIDE SEQUENCE</scope>
    <source>
        <strain evidence="6">ChiSxjej2B14-8506</strain>
    </source>
</reference>
<evidence type="ECO:0000256" key="5">
    <source>
        <dbReference type="HAMAP-Rule" id="MF_00374"/>
    </source>
</evidence>
<dbReference type="EMBL" id="DVNK01000035">
    <property type="protein sequence ID" value="HIU46680.1"/>
    <property type="molecule type" value="Genomic_DNA"/>
</dbReference>
<evidence type="ECO:0000256" key="2">
    <source>
        <dbReference type="ARBA" id="ARBA00022980"/>
    </source>
</evidence>
<dbReference type="GO" id="GO:0022625">
    <property type="term" value="C:cytosolic large ribosomal subunit"/>
    <property type="evidence" value="ECO:0007669"/>
    <property type="project" value="TreeGrafter"/>
</dbReference>
<organism evidence="6 7">
    <name type="scientific">Candidatus Fimadaptatus faecigallinarum</name>
    <dbReference type="NCBI Taxonomy" id="2840814"/>
    <lineage>
        <taxon>Bacteria</taxon>
        <taxon>Bacillati</taxon>
        <taxon>Bacillota</taxon>
        <taxon>Clostridia</taxon>
        <taxon>Eubacteriales</taxon>
        <taxon>Candidatus Fimadaptatus</taxon>
    </lineage>
</organism>
<dbReference type="GO" id="GO:0006412">
    <property type="term" value="P:translation"/>
    <property type="evidence" value="ECO:0007669"/>
    <property type="project" value="UniProtKB-UniRule"/>
</dbReference>